<accession>A0ACC0C627</accession>
<keyword evidence="2" id="KW-1185">Reference proteome</keyword>
<evidence type="ECO:0000313" key="1">
    <source>
        <dbReference type="EMBL" id="KAI5680312.1"/>
    </source>
</evidence>
<evidence type="ECO:0000313" key="2">
    <source>
        <dbReference type="Proteomes" id="UP001060085"/>
    </source>
</evidence>
<proteinExistence type="predicted"/>
<gene>
    <name evidence="1" type="ORF">M9H77_01539</name>
</gene>
<name>A0ACC0C627_CATRO</name>
<dbReference type="Proteomes" id="UP001060085">
    <property type="component" value="Linkage Group LG01"/>
</dbReference>
<comment type="caution">
    <text evidence="1">The sequence shown here is derived from an EMBL/GenBank/DDBJ whole genome shotgun (WGS) entry which is preliminary data.</text>
</comment>
<sequence>MGFNKVYKALQEVFPEVDCRLLKAVAIEHQKDANSAVEVVLTEVIPYLTENSSLSKCANGSRTAEQTPSSSSDSSAGVQSPEGQGASLTPCKKDARLRTAICPDEDQPGQFYDAESDHDQLFHDENSGRHQICGDSSIGKLNSVDETVILTVCVNASSPVPSALLENGNEADADHHLCGDNKTEDTITSGNYQESCIGVVYNKHTQSTSSASEHENLDVDHHINNSLHVESVNGEIYKEKNCADGEVVAVHDSLGHLNRSSCGSSEMSSTELATKSAVMRLILNTDDTIQSNDSESDVSKVGCSSDSADVIDKSTLTTGVTPSAQIRRVDLLEDIIADARNNKKTLFSAMESVISLMREVELQEKAVEQAKEEAAEGGLELFKRVEELKETLQHAKEANDMHAGEVYGEKAILATELRELQSRLLSLSDERDKSLCILDEMRQSLEVRLAAAEKEREAAEKEKLEKEEIGRKLLAEQEKIMEKVVEEANTLKQEAEENAKLQDFLVDRGRLVDILQGEISVICQDVRLLKEKFDERLPLSKSLTSSQTSCILASSSSSLKSMTPEQGEQLTETAMNTELAPSLVQAEYSAAETAAHDDEALINDEWEIFDNPTLL</sequence>
<reference evidence="2" key="1">
    <citation type="journal article" date="2023" name="Nat. Plants">
        <title>Single-cell RNA sequencing provides a high-resolution roadmap for understanding the multicellular compartmentation of specialized metabolism.</title>
        <authorList>
            <person name="Sun S."/>
            <person name="Shen X."/>
            <person name="Li Y."/>
            <person name="Li Y."/>
            <person name="Wang S."/>
            <person name="Li R."/>
            <person name="Zhang H."/>
            <person name="Shen G."/>
            <person name="Guo B."/>
            <person name="Wei J."/>
            <person name="Xu J."/>
            <person name="St-Pierre B."/>
            <person name="Chen S."/>
            <person name="Sun C."/>
        </authorList>
    </citation>
    <scope>NUCLEOTIDE SEQUENCE [LARGE SCALE GENOMIC DNA]</scope>
</reference>
<protein>
    <submittedName>
        <fullName evidence="1">Uncharacterized protein</fullName>
    </submittedName>
</protein>
<dbReference type="EMBL" id="CM044701">
    <property type="protein sequence ID" value="KAI5680312.1"/>
    <property type="molecule type" value="Genomic_DNA"/>
</dbReference>
<organism evidence="1 2">
    <name type="scientific">Catharanthus roseus</name>
    <name type="common">Madagascar periwinkle</name>
    <name type="synonym">Vinca rosea</name>
    <dbReference type="NCBI Taxonomy" id="4058"/>
    <lineage>
        <taxon>Eukaryota</taxon>
        <taxon>Viridiplantae</taxon>
        <taxon>Streptophyta</taxon>
        <taxon>Embryophyta</taxon>
        <taxon>Tracheophyta</taxon>
        <taxon>Spermatophyta</taxon>
        <taxon>Magnoliopsida</taxon>
        <taxon>eudicotyledons</taxon>
        <taxon>Gunneridae</taxon>
        <taxon>Pentapetalae</taxon>
        <taxon>asterids</taxon>
        <taxon>lamiids</taxon>
        <taxon>Gentianales</taxon>
        <taxon>Apocynaceae</taxon>
        <taxon>Rauvolfioideae</taxon>
        <taxon>Vinceae</taxon>
        <taxon>Catharanthinae</taxon>
        <taxon>Catharanthus</taxon>
    </lineage>
</organism>